<reference evidence="2 3" key="1">
    <citation type="journal article" date="2024" name="Infect. Genet. Evol.">
        <title>Characteristics and comparative genome analysis of Yersinia enterocolitica and related species associated with human infections in Switzerland 2019-2023.</title>
        <authorList>
            <person name="Stevens M.J.A."/>
            <person name="Horlbog J.A."/>
            <person name="Diethelm A."/>
            <person name="Stephan R."/>
            <person name="Nuesch-Inderbinen M."/>
        </authorList>
    </citation>
    <scope>NUCLEOTIDE SEQUENCE [LARGE SCALE GENOMIC DNA]</scope>
    <source>
        <strain evidence="2 3">N20-0302</strain>
    </source>
</reference>
<proteinExistence type="predicted"/>
<evidence type="ECO:0000313" key="3">
    <source>
        <dbReference type="Proteomes" id="UP001629523"/>
    </source>
</evidence>
<sequence>MYKKINRQNVISNTHGAVIIEFIYITFIIIILIKILIFTSEHYSTIGKLDRISYSLSGMIRERTRLYGGDSKLTEEQVSQLRVLANKMLSNSGLSESNVAITVETIHFNPTQSSEVEHKVINDTKSLSFSIGSCEPDKPLKALTQLSPFSNAGRWIPLYQVTLCLPASTWYNALFNQGGNTNYIKSSSMTIER</sequence>
<keyword evidence="1" id="KW-0472">Membrane</keyword>
<name>A0ABW9EXR7_9GAMM</name>
<keyword evidence="3" id="KW-1185">Reference proteome</keyword>
<evidence type="ECO:0000313" key="2">
    <source>
        <dbReference type="EMBL" id="MFM1346839.1"/>
    </source>
</evidence>
<dbReference type="EMBL" id="JBBEST010000003">
    <property type="protein sequence ID" value="MFM1346839.1"/>
    <property type="molecule type" value="Genomic_DNA"/>
</dbReference>
<dbReference type="RefSeq" id="WP_050077114.1">
    <property type="nucleotide sequence ID" value="NZ_CABHYX010000056.1"/>
</dbReference>
<feature type="transmembrane region" description="Helical" evidence="1">
    <location>
        <begin position="16"/>
        <end position="38"/>
    </location>
</feature>
<dbReference type="Proteomes" id="UP001629523">
    <property type="component" value="Unassembled WGS sequence"/>
</dbReference>
<keyword evidence="1" id="KW-1133">Transmembrane helix</keyword>
<gene>
    <name evidence="2" type="primary">tadF</name>
    <name evidence="2" type="ORF">WFP14_09745</name>
</gene>
<dbReference type="InterPro" id="IPR031582">
    <property type="entry name" value="TadF"/>
</dbReference>
<organism evidence="2 3">
    <name type="scientific">Yersinia proxima</name>
    <dbReference type="NCBI Taxonomy" id="2890316"/>
    <lineage>
        <taxon>Bacteria</taxon>
        <taxon>Pseudomonadati</taxon>
        <taxon>Pseudomonadota</taxon>
        <taxon>Gammaproteobacteria</taxon>
        <taxon>Enterobacterales</taxon>
        <taxon>Yersiniaceae</taxon>
        <taxon>Yersinia</taxon>
    </lineage>
</organism>
<evidence type="ECO:0000256" key="1">
    <source>
        <dbReference type="SAM" id="Phobius"/>
    </source>
</evidence>
<keyword evidence="1" id="KW-0812">Transmembrane</keyword>
<dbReference type="Pfam" id="PF16964">
    <property type="entry name" value="TadF"/>
    <property type="match status" value="1"/>
</dbReference>
<accession>A0ABW9EXR7</accession>
<comment type="caution">
    <text evidence="2">The sequence shown here is derived from an EMBL/GenBank/DDBJ whole genome shotgun (WGS) entry which is preliminary data.</text>
</comment>
<protein>
    <submittedName>
        <fullName evidence="2">Tight adherence pilus pseudopilin TadF</fullName>
    </submittedName>
</protein>